<evidence type="ECO:0000259" key="7">
    <source>
        <dbReference type="Pfam" id="PF21981"/>
    </source>
</evidence>
<dbReference type="InterPro" id="IPR053924">
    <property type="entry name" value="RecX_HTH_2nd"/>
</dbReference>
<organism evidence="9 10">
    <name type="scientific">Siminovitchia sediminis</name>
    <dbReference type="NCBI Taxonomy" id="1274353"/>
    <lineage>
        <taxon>Bacteria</taxon>
        <taxon>Bacillati</taxon>
        <taxon>Bacillota</taxon>
        <taxon>Bacilli</taxon>
        <taxon>Bacillales</taxon>
        <taxon>Bacillaceae</taxon>
        <taxon>Siminovitchia</taxon>
    </lineage>
</organism>
<feature type="domain" description="RecX first three-helical" evidence="8">
    <location>
        <begin position="62"/>
        <end position="101"/>
    </location>
</feature>
<evidence type="ECO:0000313" key="9">
    <source>
        <dbReference type="EMBL" id="MFD1708292.1"/>
    </source>
</evidence>
<feature type="domain" description="RecX third three-helical" evidence="7">
    <location>
        <begin position="156"/>
        <end position="202"/>
    </location>
</feature>
<evidence type="ECO:0000256" key="3">
    <source>
        <dbReference type="ARBA" id="ARBA00018111"/>
    </source>
</evidence>
<dbReference type="Proteomes" id="UP001597301">
    <property type="component" value="Unassembled WGS sequence"/>
</dbReference>
<feature type="domain" description="RecX third three-helical" evidence="7">
    <location>
        <begin position="214"/>
        <end position="259"/>
    </location>
</feature>
<dbReference type="RefSeq" id="WP_380775419.1">
    <property type="nucleotide sequence ID" value="NZ_JBHUEO010000067.1"/>
</dbReference>
<protein>
    <recommendedName>
        <fullName evidence="3 5">Regulatory protein RecX</fullName>
    </recommendedName>
</protein>
<evidence type="ECO:0000256" key="1">
    <source>
        <dbReference type="ARBA" id="ARBA00004496"/>
    </source>
</evidence>
<feature type="domain" description="RecX second three-helical" evidence="6">
    <location>
        <begin position="108"/>
        <end position="145"/>
    </location>
</feature>
<comment type="caution">
    <text evidence="9">The sequence shown here is derived from an EMBL/GenBank/DDBJ whole genome shotgun (WGS) entry which is preliminary data.</text>
</comment>
<accession>A0ABW4KK55</accession>
<dbReference type="InterPro" id="IPR003783">
    <property type="entry name" value="Regulatory_RecX"/>
</dbReference>
<dbReference type="InterPro" id="IPR036388">
    <property type="entry name" value="WH-like_DNA-bd_sf"/>
</dbReference>
<dbReference type="Pfam" id="PF21982">
    <property type="entry name" value="RecX_HTH1"/>
    <property type="match status" value="1"/>
</dbReference>
<dbReference type="EMBL" id="JBHUEO010000067">
    <property type="protein sequence ID" value="MFD1708292.1"/>
    <property type="molecule type" value="Genomic_DNA"/>
</dbReference>
<dbReference type="InterPro" id="IPR053926">
    <property type="entry name" value="RecX_HTH_1st"/>
</dbReference>
<evidence type="ECO:0000256" key="2">
    <source>
        <dbReference type="ARBA" id="ARBA00009695"/>
    </source>
</evidence>
<dbReference type="Pfam" id="PF21981">
    <property type="entry name" value="RecX_HTH3"/>
    <property type="match status" value="2"/>
</dbReference>
<dbReference type="HAMAP" id="MF_01114">
    <property type="entry name" value="RecX"/>
    <property type="match status" value="1"/>
</dbReference>
<keyword evidence="4 5" id="KW-0963">Cytoplasm</keyword>
<reference evidence="10" key="1">
    <citation type="journal article" date="2019" name="Int. J. Syst. Evol. Microbiol.">
        <title>The Global Catalogue of Microorganisms (GCM) 10K type strain sequencing project: providing services to taxonomists for standard genome sequencing and annotation.</title>
        <authorList>
            <consortium name="The Broad Institute Genomics Platform"/>
            <consortium name="The Broad Institute Genome Sequencing Center for Infectious Disease"/>
            <person name="Wu L."/>
            <person name="Ma J."/>
        </authorList>
    </citation>
    <scope>NUCLEOTIDE SEQUENCE [LARGE SCALE GENOMIC DNA]</scope>
    <source>
        <strain evidence="10">CGMCC 1.12295</strain>
    </source>
</reference>
<dbReference type="Pfam" id="PF02631">
    <property type="entry name" value="RecX_HTH2"/>
    <property type="match status" value="1"/>
</dbReference>
<dbReference type="PANTHER" id="PTHR33602:SF1">
    <property type="entry name" value="REGULATORY PROTEIN RECX FAMILY PROTEIN"/>
    <property type="match status" value="1"/>
</dbReference>
<dbReference type="PANTHER" id="PTHR33602">
    <property type="entry name" value="REGULATORY PROTEIN RECX FAMILY PROTEIN"/>
    <property type="match status" value="1"/>
</dbReference>
<name>A0ABW4KK55_9BACI</name>
<comment type="similarity">
    <text evidence="2 5">Belongs to the RecX family.</text>
</comment>
<evidence type="ECO:0000259" key="6">
    <source>
        <dbReference type="Pfam" id="PF02631"/>
    </source>
</evidence>
<evidence type="ECO:0000313" key="10">
    <source>
        <dbReference type="Proteomes" id="UP001597301"/>
    </source>
</evidence>
<sequence length="272" mass="31757">MPVLTKITVQKKNQSRYNLFIDGSYAFAVDEDVLIKYHLVKGKELSELDIVKIRHEDQVRKAYNAAIQFLSFRMRSASEIQSYLQRKDWDPSIIKVVIGELEKQQYINDLEFAKAFVRTYANSGKKGPLVLKQELQKKGVSGEHIIHAVKEYPEEKQIEDAIRLGNKYAEQNQKLSERMLKQKLEYMLATKGFPPHIVQSAMEAVDYEKGEEFEWETLCKEAEKAKRRYKKYTGYEYKQRIQQALYRKGFTSHLIKRYIGQDEPGGSTENGK</sequence>
<gene>
    <name evidence="5 9" type="primary">recX</name>
    <name evidence="9" type="ORF">ACFSCZ_16365</name>
</gene>
<evidence type="ECO:0000256" key="5">
    <source>
        <dbReference type="HAMAP-Rule" id="MF_01114"/>
    </source>
</evidence>
<proteinExistence type="inferred from homology"/>
<evidence type="ECO:0000256" key="4">
    <source>
        <dbReference type="ARBA" id="ARBA00022490"/>
    </source>
</evidence>
<dbReference type="Gene3D" id="1.10.10.10">
    <property type="entry name" value="Winged helix-like DNA-binding domain superfamily/Winged helix DNA-binding domain"/>
    <property type="match status" value="4"/>
</dbReference>
<comment type="subcellular location">
    <subcellularLocation>
        <location evidence="1 5">Cytoplasm</location>
    </subcellularLocation>
</comment>
<dbReference type="NCBIfam" id="NF010733">
    <property type="entry name" value="PRK14135.1"/>
    <property type="match status" value="1"/>
</dbReference>
<evidence type="ECO:0000259" key="8">
    <source>
        <dbReference type="Pfam" id="PF21982"/>
    </source>
</evidence>
<comment type="function">
    <text evidence="5">Modulates RecA activity.</text>
</comment>
<dbReference type="InterPro" id="IPR053925">
    <property type="entry name" value="RecX_HTH_3rd"/>
</dbReference>
<keyword evidence="10" id="KW-1185">Reference proteome</keyword>